<name>A0ABQ4SBI2_9HYPH</name>
<dbReference type="PANTHER" id="PTHR30386">
    <property type="entry name" value="MEMBRANE FUSION SUBUNIT OF EMRAB-TOLC MULTIDRUG EFFLUX PUMP"/>
    <property type="match status" value="1"/>
</dbReference>
<evidence type="ECO:0000256" key="2">
    <source>
        <dbReference type="ARBA" id="ARBA00022692"/>
    </source>
</evidence>
<dbReference type="PRINTS" id="PR01490">
    <property type="entry name" value="RTXTOXIND"/>
</dbReference>
<keyword evidence="5" id="KW-0175">Coiled coil</keyword>
<protein>
    <recommendedName>
        <fullName evidence="9">NHLP bacteriocin system secretion protein</fullName>
    </recommendedName>
</protein>
<organism evidence="7 8">
    <name type="scientific">Methylobacterium isbiliense</name>
    <dbReference type="NCBI Taxonomy" id="315478"/>
    <lineage>
        <taxon>Bacteria</taxon>
        <taxon>Pseudomonadati</taxon>
        <taxon>Pseudomonadota</taxon>
        <taxon>Alphaproteobacteria</taxon>
        <taxon>Hyphomicrobiales</taxon>
        <taxon>Methylobacteriaceae</taxon>
        <taxon>Methylobacterium</taxon>
    </lineage>
</organism>
<comment type="caution">
    <text evidence="7">The sequence shown here is derived from an EMBL/GenBank/DDBJ whole genome shotgun (WGS) entry which is preliminary data.</text>
</comment>
<dbReference type="RefSeq" id="WP_238235396.1">
    <property type="nucleotide sequence ID" value="NZ_BPQQ01000027.1"/>
</dbReference>
<evidence type="ECO:0000256" key="6">
    <source>
        <dbReference type="SAM" id="Phobius"/>
    </source>
</evidence>
<reference evidence="7" key="1">
    <citation type="journal article" date="2021" name="Front. Microbiol.">
        <title>Comprehensive Comparative Genomics and Phenotyping of Methylobacterium Species.</title>
        <authorList>
            <person name="Alessa O."/>
            <person name="Ogura Y."/>
            <person name="Fujitani Y."/>
            <person name="Takami H."/>
            <person name="Hayashi T."/>
            <person name="Sahin N."/>
            <person name="Tani A."/>
        </authorList>
    </citation>
    <scope>NUCLEOTIDE SEQUENCE</scope>
    <source>
        <strain evidence="7">DSM 17168</strain>
    </source>
</reference>
<evidence type="ECO:0008006" key="9">
    <source>
        <dbReference type="Google" id="ProtNLM"/>
    </source>
</evidence>
<evidence type="ECO:0000256" key="1">
    <source>
        <dbReference type="ARBA" id="ARBA00004167"/>
    </source>
</evidence>
<keyword evidence="8" id="KW-1185">Reference proteome</keyword>
<dbReference type="EMBL" id="BPQQ01000027">
    <property type="protein sequence ID" value="GJE00510.1"/>
    <property type="molecule type" value="Genomic_DNA"/>
</dbReference>
<feature type="coiled-coil region" evidence="5">
    <location>
        <begin position="188"/>
        <end position="222"/>
    </location>
</feature>
<dbReference type="Gene3D" id="2.40.50.100">
    <property type="match status" value="1"/>
</dbReference>
<accession>A0ABQ4SBI2</accession>
<reference evidence="7" key="2">
    <citation type="submission" date="2021-08" db="EMBL/GenBank/DDBJ databases">
        <authorList>
            <person name="Tani A."/>
            <person name="Ola A."/>
            <person name="Ogura Y."/>
            <person name="Katsura K."/>
            <person name="Hayashi T."/>
        </authorList>
    </citation>
    <scope>NUCLEOTIDE SEQUENCE</scope>
    <source>
        <strain evidence="7">DSM 17168</strain>
    </source>
</reference>
<dbReference type="InterPro" id="IPR022275">
    <property type="entry name" value="NHPM_bacteriocin_SS_HylD"/>
</dbReference>
<sequence>MSGSSQKPFRAIALERATSPEQLDHLVRITKPVDWVLALVILVSLATALTWSVVGSIPTRTSAEGILVASGGRVVDAVSAAPGRLAAVEVAVGDRVAQGQPVARIAQTDIEQRHRAAIEVFREREREHATLASNAEMEIAAKARNFAKLEEAFNQIVQATDQRIDYLATEMKNLESLLAKGITTRRVVEERRRDLTDARQRREDAQNEVLKLRVQKTDLETQRRREVQESQFRLNDARRQVEQFAGELGRNTQVLSPISGRVLEIKVAPGSVLNVGTAVLAVETEGATLEAVIYIPADRGKTVKPGMEVRLEPSTVKREEFGTMVGTVVTVSDFPITPQGMAAVLHNDSLVTRFSRQGAPYAAAVRLARDERTVSGYRWAVGQGPALRLTSGTLTQAEITTREQRPLDLVVPMLKRLTGLAG</sequence>
<evidence type="ECO:0000256" key="3">
    <source>
        <dbReference type="ARBA" id="ARBA00022989"/>
    </source>
</evidence>
<comment type="subcellular location">
    <subcellularLocation>
        <location evidence="1">Membrane</location>
        <topology evidence="1">Single-pass membrane protein</topology>
    </subcellularLocation>
</comment>
<keyword evidence="3 6" id="KW-1133">Transmembrane helix</keyword>
<dbReference type="Proteomes" id="UP001055153">
    <property type="component" value="Unassembled WGS sequence"/>
</dbReference>
<keyword evidence="2 6" id="KW-0812">Transmembrane</keyword>
<proteinExistence type="predicted"/>
<feature type="transmembrane region" description="Helical" evidence="6">
    <location>
        <begin position="35"/>
        <end position="54"/>
    </location>
</feature>
<keyword evidence="4 6" id="KW-0472">Membrane</keyword>
<evidence type="ECO:0000313" key="8">
    <source>
        <dbReference type="Proteomes" id="UP001055153"/>
    </source>
</evidence>
<gene>
    <name evidence="7" type="ORF">GMJLKIPL_2432</name>
</gene>
<dbReference type="NCBIfam" id="TIGR03794">
    <property type="entry name" value="NHLM_micro_HlyD"/>
    <property type="match status" value="1"/>
</dbReference>
<dbReference type="InterPro" id="IPR050739">
    <property type="entry name" value="MFP"/>
</dbReference>
<evidence type="ECO:0000313" key="7">
    <source>
        <dbReference type="EMBL" id="GJE00510.1"/>
    </source>
</evidence>
<dbReference type="PANTHER" id="PTHR30386:SF26">
    <property type="entry name" value="TRANSPORT PROTEIN COMB"/>
    <property type="match status" value="1"/>
</dbReference>
<evidence type="ECO:0000256" key="4">
    <source>
        <dbReference type="ARBA" id="ARBA00023136"/>
    </source>
</evidence>
<evidence type="ECO:0000256" key="5">
    <source>
        <dbReference type="SAM" id="Coils"/>
    </source>
</evidence>